<name>A0ABY8NHJ7_9GAMM</name>
<dbReference type="SUPFAM" id="SSF49299">
    <property type="entry name" value="PKD domain"/>
    <property type="match status" value="2"/>
</dbReference>
<evidence type="ECO:0000256" key="3">
    <source>
        <dbReference type="ARBA" id="ARBA00023157"/>
    </source>
</evidence>
<proteinExistence type="inferred from homology"/>
<keyword evidence="6" id="KW-0624">Polysaccharide degradation</keyword>
<dbReference type="InterPro" id="IPR013783">
    <property type="entry name" value="Ig-like_fold"/>
</dbReference>
<feature type="domain" description="CBM2" evidence="11">
    <location>
        <begin position="967"/>
        <end position="1071"/>
    </location>
</feature>
<dbReference type="SMART" id="SM00637">
    <property type="entry name" value="CBD_II"/>
    <property type="match status" value="1"/>
</dbReference>
<dbReference type="Proteomes" id="UP001236500">
    <property type="component" value="Chromosome"/>
</dbReference>
<dbReference type="InterPro" id="IPR022409">
    <property type="entry name" value="PKD/Chitinase_dom"/>
</dbReference>
<evidence type="ECO:0000256" key="6">
    <source>
        <dbReference type="ARBA" id="ARBA00023326"/>
    </source>
</evidence>
<feature type="domain" description="PKD" evidence="10">
    <location>
        <begin position="780"/>
        <end position="861"/>
    </location>
</feature>
<feature type="chain" id="PRO_5047549288" evidence="9">
    <location>
        <begin position="39"/>
        <end position="1071"/>
    </location>
</feature>
<dbReference type="SUPFAM" id="SSF49384">
    <property type="entry name" value="Carbohydrate-binding domain"/>
    <property type="match status" value="1"/>
</dbReference>
<keyword evidence="3" id="KW-1015">Disulfide bond</keyword>
<evidence type="ECO:0000256" key="9">
    <source>
        <dbReference type="SAM" id="SignalP"/>
    </source>
</evidence>
<evidence type="ECO:0000256" key="1">
    <source>
        <dbReference type="ARBA" id="ARBA00022729"/>
    </source>
</evidence>
<dbReference type="PROSITE" id="PS51173">
    <property type="entry name" value="CBM2"/>
    <property type="match status" value="1"/>
</dbReference>
<dbReference type="InterPro" id="IPR052025">
    <property type="entry name" value="Xyloglucanase_GH74"/>
</dbReference>
<organism evidence="12 13">
    <name type="scientific">Microbulbifer bruguierae</name>
    <dbReference type="NCBI Taxonomy" id="3029061"/>
    <lineage>
        <taxon>Bacteria</taxon>
        <taxon>Pseudomonadati</taxon>
        <taxon>Pseudomonadota</taxon>
        <taxon>Gammaproteobacteria</taxon>
        <taxon>Cellvibrionales</taxon>
        <taxon>Microbulbiferaceae</taxon>
        <taxon>Microbulbifer</taxon>
    </lineage>
</organism>
<evidence type="ECO:0000256" key="4">
    <source>
        <dbReference type="ARBA" id="ARBA00023277"/>
    </source>
</evidence>
<dbReference type="CDD" id="cd00146">
    <property type="entry name" value="PKD"/>
    <property type="match status" value="2"/>
</dbReference>
<feature type="region of interest" description="Disordered" evidence="8">
    <location>
        <begin position="950"/>
        <end position="972"/>
    </location>
</feature>
<gene>
    <name evidence="12" type="ORF">PVT68_08890</name>
</gene>
<dbReference type="Pfam" id="PF00553">
    <property type="entry name" value="CBM_2"/>
    <property type="match status" value="1"/>
</dbReference>
<dbReference type="Gene3D" id="2.60.40.10">
    <property type="entry name" value="Immunoglobulins"/>
    <property type="match status" value="2"/>
</dbReference>
<reference evidence="12 13" key="1">
    <citation type="submission" date="2023-02" db="EMBL/GenBank/DDBJ databases">
        <title>Description and genomic characterization of Microbulbifer bruguierae sp. nov., isolated from the sediment of mangrove plant Bruguiera sexangula.</title>
        <authorList>
            <person name="Long M."/>
        </authorList>
    </citation>
    <scope>NUCLEOTIDE SEQUENCE [LARGE SCALE GENOMIC DNA]</scope>
    <source>
        <strain evidence="12 13">H12</strain>
    </source>
</reference>
<feature type="signal peptide" evidence="9">
    <location>
        <begin position="1"/>
        <end position="38"/>
    </location>
</feature>
<dbReference type="InterPro" id="IPR015943">
    <property type="entry name" value="WD40/YVTN_repeat-like_dom_sf"/>
</dbReference>
<dbReference type="PANTHER" id="PTHR43739:SF2">
    <property type="entry name" value="OLIGOXYLOGLUCAN-REDUCING END-SPECIFIC XYLOGLUCANASE-RELATED"/>
    <property type="match status" value="1"/>
</dbReference>
<keyword evidence="1 9" id="KW-0732">Signal</keyword>
<dbReference type="SMART" id="SM00089">
    <property type="entry name" value="PKD"/>
    <property type="match status" value="2"/>
</dbReference>
<protein>
    <submittedName>
        <fullName evidence="12">PKD domain-containing protein</fullName>
    </submittedName>
</protein>
<evidence type="ECO:0000256" key="8">
    <source>
        <dbReference type="SAM" id="MobiDB-lite"/>
    </source>
</evidence>
<dbReference type="Pfam" id="PF18911">
    <property type="entry name" value="PKD_4"/>
    <property type="match status" value="2"/>
</dbReference>
<dbReference type="Gene3D" id="2.130.10.10">
    <property type="entry name" value="YVTN repeat-like/Quinoprotein amine dehydrogenase"/>
    <property type="match status" value="2"/>
</dbReference>
<dbReference type="RefSeq" id="WP_280322382.1">
    <property type="nucleotide sequence ID" value="NZ_CP118605.1"/>
</dbReference>
<evidence type="ECO:0000313" key="12">
    <source>
        <dbReference type="EMBL" id="WGL18398.1"/>
    </source>
</evidence>
<evidence type="ECO:0000259" key="10">
    <source>
        <dbReference type="PROSITE" id="PS50093"/>
    </source>
</evidence>
<feature type="domain" description="PKD" evidence="10">
    <location>
        <begin position="871"/>
        <end position="954"/>
    </location>
</feature>
<dbReference type="Gene3D" id="2.60.40.290">
    <property type="match status" value="1"/>
</dbReference>
<evidence type="ECO:0000256" key="2">
    <source>
        <dbReference type="ARBA" id="ARBA00022801"/>
    </source>
</evidence>
<dbReference type="SUPFAM" id="SSF110296">
    <property type="entry name" value="Oligoxyloglucan reducing end-specific cellobiohydrolase"/>
    <property type="match status" value="2"/>
</dbReference>
<evidence type="ECO:0000313" key="13">
    <source>
        <dbReference type="Proteomes" id="UP001236500"/>
    </source>
</evidence>
<dbReference type="InterPro" id="IPR008965">
    <property type="entry name" value="CBM2/CBM3_carb-bd_dom_sf"/>
</dbReference>
<comment type="similarity">
    <text evidence="7">Belongs to the glycosyl hydrolase 74 family.</text>
</comment>
<dbReference type="InterPro" id="IPR001919">
    <property type="entry name" value="CBD2"/>
</dbReference>
<accession>A0ABY8NHJ7</accession>
<dbReference type="PROSITE" id="PS50093">
    <property type="entry name" value="PKD"/>
    <property type="match status" value="2"/>
</dbReference>
<keyword evidence="13" id="KW-1185">Reference proteome</keyword>
<keyword evidence="4" id="KW-0119">Carbohydrate metabolism</keyword>
<evidence type="ECO:0000259" key="11">
    <source>
        <dbReference type="PROSITE" id="PS51173"/>
    </source>
</evidence>
<evidence type="ECO:0000256" key="7">
    <source>
        <dbReference type="ARBA" id="ARBA00037986"/>
    </source>
</evidence>
<dbReference type="InterPro" id="IPR012291">
    <property type="entry name" value="CBM2_carb-bd_dom_sf"/>
</dbReference>
<dbReference type="CDD" id="cd15482">
    <property type="entry name" value="Sialidase_non-viral"/>
    <property type="match status" value="1"/>
</dbReference>
<keyword evidence="2" id="KW-0378">Hydrolase</keyword>
<feature type="compositionally biased region" description="Gly residues" evidence="8">
    <location>
        <begin position="959"/>
        <end position="970"/>
    </location>
</feature>
<keyword evidence="5" id="KW-0326">Glycosidase</keyword>
<evidence type="ECO:0000256" key="5">
    <source>
        <dbReference type="ARBA" id="ARBA00023295"/>
    </source>
</evidence>
<dbReference type="EMBL" id="CP118605">
    <property type="protein sequence ID" value="WGL18398.1"/>
    <property type="molecule type" value="Genomic_DNA"/>
</dbReference>
<dbReference type="PANTHER" id="PTHR43739">
    <property type="entry name" value="XYLOGLUCANASE (EUROFUNG)"/>
    <property type="match status" value="1"/>
</dbReference>
<sequence>MMNSNKTFLMRKLSLTIQRAAVSTGVALALSVAPVVEAAPQEEYSWQNVRIDGGGFVPAIIFNRSEPNLIYARTDIGGAYRWNDANQEWKPLLDWVGWDKWGWNGVMSMATDPVDTNRVYAALGMYTNDWDPNNGAIARSTDRGETWQVTELPFKVGGNMPGRGMGERLRIDPNDNSIIYYGAELGEGLWRSTDYGVTWYEVQSFPNPGTYAADPDDEWGYGDKLQGVVWVTFDPTSGTSGEGSDVIYVGVADTTYSLYRSTDGGASWEVIPGAPSGFIPHKGVFDEVNGALYVAMSDTGGPYDGSTGAVWRFDVATETWSEISPMTAASGELYFGYSGLTIDRQNPETLMVASLNSWWPDMILFRTTDAGASWTRIWDWAGYPSRSKRYEMDISSVPWLHLGANPQPPEEALKLGWMNESVEIDPHNSDRFMYGTGATIYGANNLTNWDSDGIVTIEPMIKGLEETAVLDLASPPSGNANIFSALGDIGGFKHTDVDTVPDLMYQTPYLTSTTGIDFAALDPSIMVRVGNADTVHIGVSTSAGDSWWQGQEPSGVTGGGHVAMSANGGAIVWSPQGAGVHVSTTYGSSWTASSGVPAGARVESDRVNPQTFYAFSGGTFYVSQDGGVSFTTTAASGLPESGKFLAAPGNEGHIWLAGSAVNASAETVTGLWRSTDGGASFSKIASVEEGVNIGLGAAAPAGDYHTLYLVGTVDGVTGVFRSTNEGAAWVRINDDAHQYGNMGEAITGDPRIFGRVYLGTNGRGLLYADPTGGVIENTDPVAAVSATPVSGDAPLLVNFDGSNSSDADGDALSYSWSFGDGSSATGVTASHTYQMAGTYTATLTVNDGQGGGDSTSVSITANGVEPENTPPVAMVSASSTSGEAPVSVTFDASGSSDADGDTLSFSWDFGDGSTASGASVSHTYASAGNYTATLTASDGSASDSDTIAIEVTEPDDGGGNEGGGNEGGAGTASCDYIEGSHWGAGFVGSIRITNNGDTPIDGWQLTFSYSGSSRITNLWNANLSGSNPYTASGLGWNSVIQPGAYAEFGYQGEKLNSEPLEIPAISGDVCE</sequence>
<dbReference type="InterPro" id="IPR000601">
    <property type="entry name" value="PKD_dom"/>
</dbReference>
<dbReference type="InterPro" id="IPR035986">
    <property type="entry name" value="PKD_dom_sf"/>
</dbReference>